<evidence type="ECO:0000256" key="2">
    <source>
        <dbReference type="ARBA" id="ARBA00023125"/>
    </source>
</evidence>
<dbReference type="AlphaFoldDB" id="A0AAU7MXH8"/>
<organism evidence="6">
    <name type="scientific">Flagellimonas sp. MMG031</name>
    <dbReference type="NCBI Taxonomy" id="3158549"/>
    <lineage>
        <taxon>Bacteria</taxon>
        <taxon>Pseudomonadati</taxon>
        <taxon>Bacteroidota</taxon>
        <taxon>Flavobacteriia</taxon>
        <taxon>Flavobacteriales</taxon>
        <taxon>Flavobacteriaceae</taxon>
        <taxon>Flagellimonas</taxon>
    </lineage>
</organism>
<keyword evidence="1" id="KW-0805">Transcription regulation</keyword>
<dbReference type="PANTHER" id="PTHR44688">
    <property type="entry name" value="DNA-BINDING TRANSCRIPTIONAL ACTIVATOR DEVR_DOSR"/>
    <property type="match status" value="1"/>
</dbReference>
<protein>
    <submittedName>
        <fullName evidence="6">LuxR C-terminal-related transcriptional regulator</fullName>
    </submittedName>
</protein>
<dbReference type="SUPFAM" id="SSF46894">
    <property type="entry name" value="C-terminal effector domain of the bipartite response regulators"/>
    <property type="match status" value="1"/>
</dbReference>
<name>A0AAU7MXH8_9FLAO</name>
<evidence type="ECO:0000313" key="6">
    <source>
        <dbReference type="EMBL" id="XBQ23331.1"/>
    </source>
</evidence>
<feature type="transmembrane region" description="Helical" evidence="4">
    <location>
        <begin position="259"/>
        <end position="277"/>
    </location>
</feature>
<dbReference type="KEGG" id="fld:ABNE31_00085"/>
<evidence type="ECO:0000259" key="5">
    <source>
        <dbReference type="PROSITE" id="PS50043"/>
    </source>
</evidence>
<dbReference type="Gene3D" id="1.10.10.10">
    <property type="entry name" value="Winged helix-like DNA-binding domain superfamily/Winged helix DNA-binding domain"/>
    <property type="match status" value="1"/>
</dbReference>
<proteinExistence type="predicted"/>
<feature type="domain" description="HTH luxR-type" evidence="5">
    <location>
        <begin position="284"/>
        <end position="348"/>
    </location>
</feature>
<evidence type="ECO:0000256" key="4">
    <source>
        <dbReference type="SAM" id="Phobius"/>
    </source>
</evidence>
<dbReference type="SMART" id="SM00421">
    <property type="entry name" value="HTH_LUXR"/>
    <property type="match status" value="1"/>
</dbReference>
<dbReference type="GO" id="GO:0006355">
    <property type="term" value="P:regulation of DNA-templated transcription"/>
    <property type="evidence" value="ECO:0007669"/>
    <property type="project" value="InterPro"/>
</dbReference>
<dbReference type="InterPro" id="IPR016032">
    <property type="entry name" value="Sig_transdc_resp-reg_C-effctor"/>
</dbReference>
<reference evidence="6" key="1">
    <citation type="submission" date="2024-05" db="EMBL/GenBank/DDBJ databases">
        <title>Draft Genome Sequences of Flagellimonas sp. MMG031 and Marinobacter sp. MMG032 Isolated from the dinoflagellate Symbiodinium pilosum.</title>
        <authorList>
            <person name="Shikuma N.J."/>
            <person name="Farrell M.V."/>
        </authorList>
    </citation>
    <scope>NUCLEOTIDE SEQUENCE</scope>
    <source>
        <strain evidence="6">MMG031</strain>
    </source>
</reference>
<gene>
    <name evidence="6" type="ORF">ABNE31_00085</name>
</gene>
<dbReference type="RefSeq" id="WP_349351920.1">
    <property type="nucleotide sequence ID" value="NZ_CP157804.1"/>
</dbReference>
<dbReference type="GO" id="GO:0003677">
    <property type="term" value="F:DNA binding"/>
    <property type="evidence" value="ECO:0007669"/>
    <property type="project" value="UniProtKB-KW"/>
</dbReference>
<keyword evidence="2" id="KW-0238">DNA-binding</keyword>
<dbReference type="InterPro" id="IPR036388">
    <property type="entry name" value="WH-like_DNA-bd_sf"/>
</dbReference>
<evidence type="ECO:0000256" key="1">
    <source>
        <dbReference type="ARBA" id="ARBA00023015"/>
    </source>
</evidence>
<dbReference type="Pfam" id="PF00196">
    <property type="entry name" value="GerE"/>
    <property type="match status" value="1"/>
</dbReference>
<dbReference type="PANTHER" id="PTHR44688:SF16">
    <property type="entry name" value="DNA-BINDING TRANSCRIPTIONAL ACTIVATOR DEVR_DOSR"/>
    <property type="match status" value="1"/>
</dbReference>
<dbReference type="PRINTS" id="PR00038">
    <property type="entry name" value="HTHLUXR"/>
</dbReference>
<keyword evidence="4" id="KW-0472">Membrane</keyword>
<evidence type="ECO:0000256" key="3">
    <source>
        <dbReference type="ARBA" id="ARBA00023163"/>
    </source>
</evidence>
<dbReference type="PROSITE" id="PS50043">
    <property type="entry name" value="HTH_LUXR_2"/>
    <property type="match status" value="1"/>
</dbReference>
<keyword evidence="4" id="KW-1133">Transmembrane helix</keyword>
<dbReference type="InterPro" id="IPR000792">
    <property type="entry name" value="Tscrpt_reg_LuxR_C"/>
</dbReference>
<accession>A0AAU7MXH8</accession>
<keyword evidence="4" id="KW-0812">Transmembrane</keyword>
<dbReference type="CDD" id="cd06170">
    <property type="entry name" value="LuxR_C_like"/>
    <property type="match status" value="1"/>
</dbReference>
<dbReference type="EMBL" id="CP157804">
    <property type="protein sequence ID" value="XBQ23331.1"/>
    <property type="molecule type" value="Genomic_DNA"/>
</dbReference>
<keyword evidence="3" id="KW-0804">Transcription</keyword>
<sequence length="348" mass="40221">MRFFIQILLVFSSSMLWGQFHFSGQVSQEHAGNPIYLSLVEDYRKSSRVYVDQIVQKATVDSLGHFAFEGDNLNVQNRIYRIHLDGCSDNTGTNHFLGRCNNSQNVLFIANNTDTLQFPTSFEDQSLCTIASTNPNSELLLEIEELKGQMAFDFSDYPSEASKKLNLDKWFKTLHTFGEEANEPLAELYIYDFLSDKRNETFRFYLDDLTTNEYYENLSERLVSTYPTATFTQQYEAEITTDRELAGFNRPKSSKWNRTIIALLAVSLLGNILFFLGKRKKNQTSQLIERLTPQEQKILHLMLENKTNKEIASALFVSVSTIKTHINNLYKKLEVTSREEMAVKVKRR</sequence>